<dbReference type="Proteomes" id="UP001596058">
    <property type="component" value="Unassembled WGS sequence"/>
</dbReference>
<dbReference type="EMBL" id="JBHSPA010000093">
    <property type="protein sequence ID" value="MFC5833436.1"/>
    <property type="molecule type" value="Genomic_DNA"/>
</dbReference>
<evidence type="ECO:0000313" key="3">
    <source>
        <dbReference type="Proteomes" id="UP001596058"/>
    </source>
</evidence>
<keyword evidence="3" id="KW-1185">Reference proteome</keyword>
<feature type="chain" id="PRO_5046046344" description="Secreted protein" evidence="1">
    <location>
        <begin position="26"/>
        <end position="67"/>
    </location>
</feature>
<reference evidence="3" key="1">
    <citation type="journal article" date="2019" name="Int. J. Syst. Evol. Microbiol.">
        <title>The Global Catalogue of Microorganisms (GCM) 10K type strain sequencing project: providing services to taxonomists for standard genome sequencing and annotation.</title>
        <authorList>
            <consortium name="The Broad Institute Genomics Platform"/>
            <consortium name="The Broad Institute Genome Sequencing Center for Infectious Disease"/>
            <person name="Wu L."/>
            <person name="Ma J."/>
        </authorList>
    </citation>
    <scope>NUCLEOTIDE SEQUENCE [LARGE SCALE GENOMIC DNA]</scope>
    <source>
        <strain evidence="3">CCUG 53903</strain>
    </source>
</reference>
<feature type="signal peptide" evidence="1">
    <location>
        <begin position="1"/>
        <end position="25"/>
    </location>
</feature>
<name>A0ABW1D8P3_9ACTN</name>
<evidence type="ECO:0008006" key="4">
    <source>
        <dbReference type="Google" id="ProtNLM"/>
    </source>
</evidence>
<accession>A0ABW1D8P3</accession>
<sequence length="67" mass="6334">MKLIGRTASILVGGALLTAVLAAPAAADSLAAGGPVGMLLQPVLDVLNLLNGATTLTTLLPGGALGG</sequence>
<proteinExistence type="predicted"/>
<dbReference type="RefSeq" id="WP_379522862.1">
    <property type="nucleotide sequence ID" value="NZ_JBHSPA010000093.1"/>
</dbReference>
<gene>
    <name evidence="2" type="ORF">ACFPZ3_57120</name>
</gene>
<comment type="caution">
    <text evidence="2">The sequence shown here is derived from an EMBL/GenBank/DDBJ whole genome shotgun (WGS) entry which is preliminary data.</text>
</comment>
<evidence type="ECO:0000256" key="1">
    <source>
        <dbReference type="SAM" id="SignalP"/>
    </source>
</evidence>
<evidence type="ECO:0000313" key="2">
    <source>
        <dbReference type="EMBL" id="MFC5833436.1"/>
    </source>
</evidence>
<organism evidence="2 3">
    <name type="scientific">Nonomuraea insulae</name>
    <dbReference type="NCBI Taxonomy" id="1616787"/>
    <lineage>
        <taxon>Bacteria</taxon>
        <taxon>Bacillati</taxon>
        <taxon>Actinomycetota</taxon>
        <taxon>Actinomycetes</taxon>
        <taxon>Streptosporangiales</taxon>
        <taxon>Streptosporangiaceae</taxon>
        <taxon>Nonomuraea</taxon>
    </lineage>
</organism>
<keyword evidence="1" id="KW-0732">Signal</keyword>
<protein>
    <recommendedName>
        <fullName evidence="4">Secreted protein</fullName>
    </recommendedName>
</protein>